<dbReference type="CDD" id="cd10434">
    <property type="entry name" value="GIY-YIG_UvrC_Cho"/>
    <property type="match status" value="1"/>
</dbReference>
<dbReference type="InterPro" id="IPR000305">
    <property type="entry name" value="GIY-YIG_endonuc"/>
</dbReference>
<dbReference type="OrthoDB" id="9804933at2"/>
<name>A0A449A5L6_9BACT</name>
<dbReference type="InterPro" id="IPR035901">
    <property type="entry name" value="GIY-YIG_endonuc_sf"/>
</dbReference>
<evidence type="ECO:0000256" key="2">
    <source>
        <dbReference type="ARBA" id="ARBA00022763"/>
    </source>
</evidence>
<keyword evidence="9" id="KW-1185">Reference proteome</keyword>
<dbReference type="Pfam" id="PF01541">
    <property type="entry name" value="GIY-YIG"/>
    <property type="match status" value="1"/>
</dbReference>
<dbReference type="InterPro" id="IPR047296">
    <property type="entry name" value="GIY-YIG_UvrC_Cho"/>
</dbReference>
<dbReference type="Pfam" id="PF08459">
    <property type="entry name" value="UvrC_RNaseH_dom"/>
    <property type="match status" value="1"/>
</dbReference>
<accession>A0A449A5L6</accession>
<keyword evidence="4" id="KW-0267">Excision nuclease</keyword>
<dbReference type="KEGG" id="mnu:NCTC10166_00523"/>
<dbReference type="SUPFAM" id="SSF82771">
    <property type="entry name" value="GIY-YIG endonuclease"/>
    <property type="match status" value="1"/>
</dbReference>
<evidence type="ECO:0000256" key="1">
    <source>
        <dbReference type="ARBA" id="ARBA00022490"/>
    </source>
</evidence>
<evidence type="ECO:0000256" key="5">
    <source>
        <dbReference type="ARBA" id="ARBA00023204"/>
    </source>
</evidence>
<protein>
    <submittedName>
        <fullName evidence="8">Excinuclease ABC subunit C</fullName>
    </submittedName>
</protein>
<evidence type="ECO:0000313" key="8">
    <source>
        <dbReference type="EMBL" id="VEU59545.1"/>
    </source>
</evidence>
<feature type="domain" description="UvrC family homology region profile" evidence="7">
    <location>
        <begin position="271"/>
        <end position="447"/>
    </location>
</feature>
<sequence length="515" mass="61199">MTLTLEEKIKKNVPEKPGVYFWKQNNKIIYIGKSVNLKKRMLQYFKGSVNSFFTPKMVEEIDDFEFIITKNEKSALILEANKIEHFFPKYNILLKNNGKYPYLAVIKGKTIKFEVKYKYEKNKNIFYFGPFPPKFGLGNIKKILEKEFLYEIGFLIPKNEWTLPKVEETFLKIKKIFLNKNTSFLAYLDNIYQKAKMDDTKLEIALEIKKSIDSLKKNFEESQFIKLNSNKHSDFITFIENDKNIIVVIYFYRWGFLFNSTEEIFEKNIAFENFVFEFLQIFYQKNVIPDQIIMNSKFKDLNLDNIYFKEKILFPQKGDIANTLNNLENQSLEKNEQILNLEIKNEIILNEFKNLLNLKKLDHFLIVDNSFTNKDSAIGFVMFYNKLKNISNKNFFYFHPKNEKNSDLFLMKKTIQKYFEKNNKNFLIDLIIVDGGKLQINAVKQILKKMKINDVKVAGLVKNEKHTTNYLINDVFDRLNVSKDLFLFLSKIQHKVDYIAKKGFNKLKTKQFTKS</sequence>
<dbReference type="GO" id="GO:0009381">
    <property type="term" value="F:excinuclease ABC activity"/>
    <property type="evidence" value="ECO:0007669"/>
    <property type="project" value="InterPro"/>
</dbReference>
<dbReference type="GO" id="GO:0006289">
    <property type="term" value="P:nucleotide-excision repair"/>
    <property type="evidence" value="ECO:0007669"/>
    <property type="project" value="InterPro"/>
</dbReference>
<proteinExistence type="predicted"/>
<organism evidence="8 9">
    <name type="scientific">Mesomycoplasma neurolyticum</name>
    <dbReference type="NCBI Taxonomy" id="2120"/>
    <lineage>
        <taxon>Bacteria</taxon>
        <taxon>Bacillati</taxon>
        <taxon>Mycoplasmatota</taxon>
        <taxon>Mycoplasmoidales</taxon>
        <taxon>Metamycoplasmataceae</taxon>
        <taxon>Mesomycoplasma</taxon>
    </lineage>
</organism>
<dbReference type="Proteomes" id="UP000289440">
    <property type="component" value="Chromosome"/>
</dbReference>
<dbReference type="PANTHER" id="PTHR30562:SF1">
    <property type="entry name" value="UVRABC SYSTEM PROTEIN C"/>
    <property type="match status" value="1"/>
</dbReference>
<gene>
    <name evidence="8" type="primary">uvrC</name>
    <name evidence="8" type="ORF">NCTC10166_00523</name>
</gene>
<keyword evidence="1" id="KW-0963">Cytoplasm</keyword>
<dbReference type="FunFam" id="3.40.1440.10:FF:000001">
    <property type="entry name" value="UvrABC system protein C"/>
    <property type="match status" value="1"/>
</dbReference>
<evidence type="ECO:0000259" key="6">
    <source>
        <dbReference type="PROSITE" id="PS50164"/>
    </source>
</evidence>
<dbReference type="PROSITE" id="PS50164">
    <property type="entry name" value="GIY_YIG"/>
    <property type="match status" value="1"/>
</dbReference>
<reference evidence="8 9" key="1">
    <citation type="submission" date="2019-01" db="EMBL/GenBank/DDBJ databases">
        <authorList>
            <consortium name="Pathogen Informatics"/>
        </authorList>
    </citation>
    <scope>NUCLEOTIDE SEQUENCE [LARGE SCALE GENOMIC DNA]</scope>
    <source>
        <strain evidence="8 9">NCTC10166</strain>
    </source>
</reference>
<dbReference type="SMART" id="SM00465">
    <property type="entry name" value="GIYc"/>
    <property type="match status" value="1"/>
</dbReference>
<evidence type="ECO:0000256" key="4">
    <source>
        <dbReference type="ARBA" id="ARBA00022881"/>
    </source>
</evidence>
<dbReference type="EMBL" id="LR214951">
    <property type="protein sequence ID" value="VEU59545.1"/>
    <property type="molecule type" value="Genomic_DNA"/>
</dbReference>
<dbReference type="RefSeq" id="WP_129719929.1">
    <property type="nucleotide sequence ID" value="NZ_LR214951.1"/>
</dbReference>
<dbReference type="AlphaFoldDB" id="A0A449A5L6"/>
<dbReference type="InterPro" id="IPR001162">
    <property type="entry name" value="UvrC_RNase_H_dom"/>
</dbReference>
<keyword evidence="5" id="KW-0234">DNA repair</keyword>
<dbReference type="InterPro" id="IPR038476">
    <property type="entry name" value="UvrC_RNase_H_dom_sf"/>
</dbReference>
<keyword evidence="2" id="KW-0227">DNA damage</keyword>
<feature type="domain" description="GIY-YIG" evidence="6">
    <location>
        <begin position="15"/>
        <end position="92"/>
    </location>
</feature>
<keyword evidence="3" id="KW-0228">DNA excision</keyword>
<dbReference type="Pfam" id="PF22920">
    <property type="entry name" value="UvrC_RNaseH"/>
    <property type="match status" value="1"/>
</dbReference>
<dbReference type="InterPro" id="IPR050066">
    <property type="entry name" value="UvrABC_protein_C"/>
</dbReference>
<dbReference type="Gene3D" id="3.30.420.340">
    <property type="entry name" value="UvrC, RNAse H endonuclease domain"/>
    <property type="match status" value="1"/>
</dbReference>
<evidence type="ECO:0000313" key="9">
    <source>
        <dbReference type="Proteomes" id="UP000289440"/>
    </source>
</evidence>
<dbReference type="PROSITE" id="PS50165">
    <property type="entry name" value="UVRC"/>
    <property type="match status" value="1"/>
</dbReference>
<evidence type="ECO:0000259" key="7">
    <source>
        <dbReference type="PROSITE" id="PS50165"/>
    </source>
</evidence>
<dbReference type="Gene3D" id="3.40.1440.10">
    <property type="entry name" value="GIY-YIG endonuclease"/>
    <property type="match status" value="1"/>
</dbReference>
<dbReference type="GO" id="GO:0009380">
    <property type="term" value="C:excinuclease repair complex"/>
    <property type="evidence" value="ECO:0007669"/>
    <property type="project" value="TreeGrafter"/>
</dbReference>
<evidence type="ECO:0000256" key="3">
    <source>
        <dbReference type="ARBA" id="ARBA00022769"/>
    </source>
</evidence>
<dbReference type="PANTHER" id="PTHR30562">
    <property type="entry name" value="UVRC/OXIDOREDUCTASE"/>
    <property type="match status" value="1"/>
</dbReference>